<keyword evidence="1" id="KW-0732">Signal</keyword>
<reference evidence="3" key="1">
    <citation type="submission" date="2016-10" db="EMBL/GenBank/DDBJ databases">
        <authorList>
            <person name="Varghese N."/>
            <person name="Submissions S."/>
        </authorList>
    </citation>
    <scope>NUCLEOTIDE SEQUENCE [LARGE SCALE GENOMIC DNA]</scope>
    <source>
        <strain evidence="3">IBRC-M 10655</strain>
    </source>
</reference>
<evidence type="ECO:0000256" key="1">
    <source>
        <dbReference type="SAM" id="SignalP"/>
    </source>
</evidence>
<evidence type="ECO:0000313" key="2">
    <source>
        <dbReference type="EMBL" id="SDP90088.1"/>
    </source>
</evidence>
<accession>A0A1H0WHJ7</accession>
<sequence length="101" mass="10325">MMKKLSATVGSIALAGALLVGGAGTAQADMVCYNNWTASDGHSAGITCNYVNDRPYYYFTMKACSSGGCTTVGSKTVPVGQPSTLSTAGYVAGDKTIIAVW</sequence>
<feature type="chain" id="PRO_5011632999" description="Secreted protein" evidence="1">
    <location>
        <begin position="29"/>
        <end position="101"/>
    </location>
</feature>
<organism evidence="2 3">
    <name type="scientific">Actinokineospora alba</name>
    <dbReference type="NCBI Taxonomy" id="504798"/>
    <lineage>
        <taxon>Bacteria</taxon>
        <taxon>Bacillati</taxon>
        <taxon>Actinomycetota</taxon>
        <taxon>Actinomycetes</taxon>
        <taxon>Pseudonocardiales</taxon>
        <taxon>Pseudonocardiaceae</taxon>
        <taxon>Actinokineospora</taxon>
    </lineage>
</organism>
<dbReference type="STRING" id="504798.SAMN05421871_101658"/>
<dbReference type="EMBL" id="FNJB01000021">
    <property type="protein sequence ID" value="SDP90088.1"/>
    <property type="molecule type" value="Genomic_DNA"/>
</dbReference>
<proteinExistence type="predicted"/>
<gene>
    <name evidence="2" type="ORF">SAMN05192558_12178</name>
</gene>
<dbReference type="Proteomes" id="UP000199651">
    <property type="component" value="Unassembled WGS sequence"/>
</dbReference>
<dbReference type="AlphaFoldDB" id="A0A1H0WHJ7"/>
<feature type="signal peptide" evidence="1">
    <location>
        <begin position="1"/>
        <end position="28"/>
    </location>
</feature>
<protein>
    <recommendedName>
        <fullName evidence="4">Secreted protein</fullName>
    </recommendedName>
</protein>
<evidence type="ECO:0008006" key="4">
    <source>
        <dbReference type="Google" id="ProtNLM"/>
    </source>
</evidence>
<keyword evidence="3" id="KW-1185">Reference proteome</keyword>
<name>A0A1H0WHJ7_9PSEU</name>
<evidence type="ECO:0000313" key="3">
    <source>
        <dbReference type="Proteomes" id="UP000199651"/>
    </source>
</evidence>